<keyword evidence="1" id="KW-0472">Membrane</keyword>
<evidence type="ECO:0000313" key="2">
    <source>
        <dbReference type="EMBL" id="KAK9134017.1"/>
    </source>
</evidence>
<dbReference type="Proteomes" id="UP001419268">
    <property type="component" value="Unassembled WGS sequence"/>
</dbReference>
<dbReference type="AlphaFoldDB" id="A0AAP0P7I1"/>
<evidence type="ECO:0000313" key="3">
    <source>
        <dbReference type="Proteomes" id="UP001419268"/>
    </source>
</evidence>
<protein>
    <submittedName>
        <fullName evidence="2">Uncharacterized protein</fullName>
    </submittedName>
</protein>
<feature type="transmembrane region" description="Helical" evidence="1">
    <location>
        <begin position="20"/>
        <end position="45"/>
    </location>
</feature>
<keyword evidence="3" id="KW-1185">Reference proteome</keyword>
<keyword evidence="1" id="KW-0812">Transmembrane</keyword>
<evidence type="ECO:0000256" key="1">
    <source>
        <dbReference type="SAM" id="Phobius"/>
    </source>
</evidence>
<comment type="caution">
    <text evidence="2">The sequence shown here is derived from an EMBL/GenBank/DDBJ whole genome shotgun (WGS) entry which is preliminary data.</text>
</comment>
<proteinExistence type="predicted"/>
<gene>
    <name evidence="2" type="ORF">Scep_013545</name>
</gene>
<sequence length="83" mass="7941">MARLLEAFENGRKVAGVFQIHGSLSILCMIALTLSLISMAIFACAESGKKRKKRFYGGGGGVGGGGCGGGGGGGGCGGGGGGC</sequence>
<accession>A0AAP0P7I1</accession>
<name>A0AAP0P7I1_9MAGN</name>
<reference evidence="2 3" key="1">
    <citation type="submission" date="2024-01" db="EMBL/GenBank/DDBJ databases">
        <title>Genome assemblies of Stephania.</title>
        <authorList>
            <person name="Yang L."/>
        </authorList>
    </citation>
    <scope>NUCLEOTIDE SEQUENCE [LARGE SCALE GENOMIC DNA]</scope>
    <source>
        <strain evidence="2">JXDWG</strain>
        <tissue evidence="2">Leaf</tissue>
    </source>
</reference>
<organism evidence="2 3">
    <name type="scientific">Stephania cephalantha</name>
    <dbReference type="NCBI Taxonomy" id="152367"/>
    <lineage>
        <taxon>Eukaryota</taxon>
        <taxon>Viridiplantae</taxon>
        <taxon>Streptophyta</taxon>
        <taxon>Embryophyta</taxon>
        <taxon>Tracheophyta</taxon>
        <taxon>Spermatophyta</taxon>
        <taxon>Magnoliopsida</taxon>
        <taxon>Ranunculales</taxon>
        <taxon>Menispermaceae</taxon>
        <taxon>Menispermoideae</taxon>
        <taxon>Cissampelideae</taxon>
        <taxon>Stephania</taxon>
    </lineage>
</organism>
<keyword evidence="1" id="KW-1133">Transmembrane helix</keyword>
<dbReference type="EMBL" id="JBBNAG010000005">
    <property type="protein sequence ID" value="KAK9134017.1"/>
    <property type="molecule type" value="Genomic_DNA"/>
</dbReference>